<evidence type="ECO:0000313" key="2">
    <source>
        <dbReference type="Proteomes" id="UP001597601"/>
    </source>
</evidence>
<gene>
    <name evidence="1" type="ORF">ACFSYC_11605</name>
</gene>
<accession>A0ABW5XS75</accession>
<comment type="caution">
    <text evidence="1">The sequence shown here is derived from an EMBL/GenBank/DDBJ whole genome shotgun (WGS) entry which is preliminary data.</text>
</comment>
<reference evidence="2" key="1">
    <citation type="journal article" date="2019" name="Int. J. Syst. Evol. Microbiol.">
        <title>The Global Catalogue of Microorganisms (GCM) 10K type strain sequencing project: providing services to taxonomists for standard genome sequencing and annotation.</title>
        <authorList>
            <consortium name="The Broad Institute Genomics Platform"/>
            <consortium name="The Broad Institute Genome Sequencing Center for Infectious Disease"/>
            <person name="Wu L."/>
            <person name="Ma J."/>
        </authorList>
    </citation>
    <scope>NUCLEOTIDE SEQUENCE [LARGE SCALE GENOMIC DNA]</scope>
    <source>
        <strain evidence="2">KCTC 52232</strain>
    </source>
</reference>
<proteinExistence type="predicted"/>
<dbReference type="EMBL" id="JBHUON010000013">
    <property type="protein sequence ID" value="MFD2865334.1"/>
    <property type="molecule type" value="Genomic_DNA"/>
</dbReference>
<keyword evidence="2" id="KW-1185">Reference proteome</keyword>
<dbReference type="Proteomes" id="UP001597601">
    <property type="component" value="Unassembled WGS sequence"/>
</dbReference>
<sequence length="70" mass="8130">MNYHRPVNSKRDAHYFMVFQRGDSIKCAINYVGAEATRVLKLSPAWTPGYQYGFPVYVTYMVPIGFTLEY</sequence>
<organism evidence="1 2">
    <name type="scientific">Mucilaginibacter antarcticus</name>
    <dbReference type="NCBI Taxonomy" id="1855725"/>
    <lineage>
        <taxon>Bacteria</taxon>
        <taxon>Pseudomonadati</taxon>
        <taxon>Bacteroidota</taxon>
        <taxon>Sphingobacteriia</taxon>
        <taxon>Sphingobacteriales</taxon>
        <taxon>Sphingobacteriaceae</taxon>
        <taxon>Mucilaginibacter</taxon>
    </lineage>
</organism>
<dbReference type="RefSeq" id="WP_377127483.1">
    <property type="nucleotide sequence ID" value="NZ_JBHUON010000013.1"/>
</dbReference>
<evidence type="ECO:0000313" key="1">
    <source>
        <dbReference type="EMBL" id="MFD2865334.1"/>
    </source>
</evidence>
<protein>
    <recommendedName>
        <fullName evidence="3">TonB C-terminal domain-containing protein</fullName>
    </recommendedName>
</protein>
<name>A0ABW5XS75_9SPHI</name>
<evidence type="ECO:0008006" key="3">
    <source>
        <dbReference type="Google" id="ProtNLM"/>
    </source>
</evidence>